<dbReference type="EMBL" id="JBHEZZ010000003">
    <property type="protein sequence ID" value="MFC1401012.1"/>
    <property type="molecule type" value="Genomic_DNA"/>
</dbReference>
<reference evidence="7 8" key="1">
    <citation type="submission" date="2024-09" db="EMBL/GenBank/DDBJ databases">
        <authorList>
            <person name="Lee S.D."/>
        </authorList>
    </citation>
    <scope>NUCLEOTIDE SEQUENCE [LARGE SCALE GENOMIC DNA]</scope>
    <source>
        <strain evidence="7 8">N1-5</strain>
    </source>
</reference>
<dbReference type="CDD" id="cd06579">
    <property type="entry name" value="TM_PBP1_transp_AraH_like"/>
    <property type="match status" value="1"/>
</dbReference>
<name>A0ABV6UHV0_9ACTN</name>
<evidence type="ECO:0000313" key="7">
    <source>
        <dbReference type="EMBL" id="MFC1401012.1"/>
    </source>
</evidence>
<feature type="transmembrane region" description="Helical" evidence="6">
    <location>
        <begin position="318"/>
        <end position="334"/>
    </location>
</feature>
<dbReference type="RefSeq" id="WP_051725081.1">
    <property type="nucleotide sequence ID" value="NZ_JBHEZZ010000003.1"/>
</dbReference>
<feature type="transmembrane region" description="Helical" evidence="6">
    <location>
        <begin position="117"/>
        <end position="136"/>
    </location>
</feature>
<protein>
    <submittedName>
        <fullName evidence="7">ABC transporter permease</fullName>
    </submittedName>
</protein>
<feature type="transmembrane region" description="Helical" evidence="6">
    <location>
        <begin position="143"/>
        <end position="161"/>
    </location>
</feature>
<feature type="transmembrane region" description="Helical" evidence="6">
    <location>
        <begin position="181"/>
        <end position="206"/>
    </location>
</feature>
<feature type="transmembrane region" description="Helical" evidence="6">
    <location>
        <begin position="236"/>
        <end position="257"/>
    </location>
</feature>
<sequence length="342" mass="35212">MSDTALTDTPAAPETAGGRPPLVAQLSDWQRRFPLLQIVALVALYGYGLATIDGFGSHRVLYAILINASLLGLAGAGQTIVVLVGGIDFSIAAFISAGDVVIAELCGTYHWSVPAAAAVALAVGAAGGLVNGLLSFRFKVEPLIVTLGVSALVSGLLLKWINGAATGVTPAWLGDLTAANGTTFGLAIPPVVLIWALVALVIGLVLTRTRAGRHLYLTGVNQQAAKLSLVRVGRTWICAYVASAVLAVCVGILLAGYSGSGNVTVGDPYLFQSLAAVIVGGTMFGGRGDYWRTVLGALVLSVVALLLSAAQLPSAEQQMITGGLILAVVGLYGRERRLRDRI</sequence>
<keyword evidence="4 6" id="KW-1133">Transmembrane helix</keyword>
<dbReference type="Pfam" id="PF02653">
    <property type="entry name" value="BPD_transp_2"/>
    <property type="match status" value="1"/>
</dbReference>
<evidence type="ECO:0000313" key="8">
    <source>
        <dbReference type="Proteomes" id="UP001592528"/>
    </source>
</evidence>
<proteinExistence type="predicted"/>
<evidence type="ECO:0000256" key="1">
    <source>
        <dbReference type="ARBA" id="ARBA00004651"/>
    </source>
</evidence>
<keyword evidence="8" id="KW-1185">Reference proteome</keyword>
<evidence type="ECO:0000256" key="4">
    <source>
        <dbReference type="ARBA" id="ARBA00022989"/>
    </source>
</evidence>
<evidence type="ECO:0000256" key="3">
    <source>
        <dbReference type="ARBA" id="ARBA00022692"/>
    </source>
</evidence>
<feature type="transmembrane region" description="Helical" evidence="6">
    <location>
        <begin position="269"/>
        <end position="286"/>
    </location>
</feature>
<dbReference type="InterPro" id="IPR001851">
    <property type="entry name" value="ABC_transp_permease"/>
</dbReference>
<comment type="subcellular location">
    <subcellularLocation>
        <location evidence="1">Cell membrane</location>
        <topology evidence="1">Multi-pass membrane protein</topology>
    </subcellularLocation>
</comment>
<feature type="transmembrane region" description="Helical" evidence="6">
    <location>
        <begin position="61"/>
        <end position="84"/>
    </location>
</feature>
<evidence type="ECO:0000256" key="6">
    <source>
        <dbReference type="SAM" id="Phobius"/>
    </source>
</evidence>
<feature type="transmembrane region" description="Helical" evidence="6">
    <location>
        <begin position="35"/>
        <end position="55"/>
    </location>
</feature>
<gene>
    <name evidence="7" type="ORF">ACEZDJ_06910</name>
</gene>
<dbReference type="Proteomes" id="UP001592528">
    <property type="component" value="Unassembled WGS sequence"/>
</dbReference>
<keyword evidence="3 6" id="KW-0812">Transmembrane</keyword>
<feature type="transmembrane region" description="Helical" evidence="6">
    <location>
        <begin position="293"/>
        <end position="312"/>
    </location>
</feature>
<keyword evidence="5 6" id="KW-0472">Membrane</keyword>
<keyword evidence="2" id="KW-1003">Cell membrane</keyword>
<comment type="caution">
    <text evidence="7">The sequence shown here is derived from an EMBL/GenBank/DDBJ whole genome shotgun (WGS) entry which is preliminary data.</text>
</comment>
<evidence type="ECO:0000256" key="2">
    <source>
        <dbReference type="ARBA" id="ARBA00022475"/>
    </source>
</evidence>
<accession>A0ABV6UHV0</accession>
<dbReference type="PANTHER" id="PTHR32196">
    <property type="entry name" value="ABC TRANSPORTER PERMEASE PROTEIN YPHD-RELATED-RELATED"/>
    <property type="match status" value="1"/>
</dbReference>
<evidence type="ECO:0000256" key="5">
    <source>
        <dbReference type="ARBA" id="ARBA00023136"/>
    </source>
</evidence>
<organism evidence="7 8">
    <name type="scientific">Streptacidiphilus cavernicola</name>
    <dbReference type="NCBI Taxonomy" id="3342716"/>
    <lineage>
        <taxon>Bacteria</taxon>
        <taxon>Bacillati</taxon>
        <taxon>Actinomycetota</taxon>
        <taxon>Actinomycetes</taxon>
        <taxon>Kitasatosporales</taxon>
        <taxon>Streptomycetaceae</taxon>
        <taxon>Streptacidiphilus</taxon>
    </lineage>
</organism>